<reference evidence="4" key="1">
    <citation type="journal article" date="2019" name="Int. J. Syst. Evol. Microbiol.">
        <title>The Global Catalogue of Microorganisms (GCM) 10K type strain sequencing project: providing services to taxonomists for standard genome sequencing and annotation.</title>
        <authorList>
            <consortium name="The Broad Institute Genomics Platform"/>
            <consortium name="The Broad Institute Genome Sequencing Center for Infectious Disease"/>
            <person name="Wu L."/>
            <person name="Ma J."/>
        </authorList>
    </citation>
    <scope>NUCLEOTIDE SEQUENCE [LARGE SCALE GENOMIC DNA]</scope>
    <source>
        <strain evidence="4">CECT 8570</strain>
    </source>
</reference>
<feature type="chain" id="PRO_5045809740" evidence="1">
    <location>
        <begin position="22"/>
        <end position="149"/>
    </location>
</feature>
<keyword evidence="1" id="KW-0732">Signal</keyword>
<gene>
    <name evidence="3" type="ORF">ACFOX3_13790</name>
</gene>
<dbReference type="Proteomes" id="UP001595840">
    <property type="component" value="Unassembled WGS sequence"/>
</dbReference>
<evidence type="ECO:0000313" key="3">
    <source>
        <dbReference type="EMBL" id="MFC4363383.1"/>
    </source>
</evidence>
<keyword evidence="4" id="KW-1185">Reference proteome</keyword>
<dbReference type="InterPro" id="IPR027843">
    <property type="entry name" value="DUF4440"/>
</dbReference>
<proteinExistence type="predicted"/>
<evidence type="ECO:0000313" key="4">
    <source>
        <dbReference type="Proteomes" id="UP001595840"/>
    </source>
</evidence>
<sequence>MNTRPYLFMAFILLFSQPVFADDKEQLTQLLHHFLQGVDSAAQHDRFWAEDLIYTSSSGSRFGKAEIMAGFAPADATEQDSTAAQTYAAEDIDVRLFDTTAVVAFKLVGSSAGQDGAELTYYLNTGTFVKRAGQWRAVAWQATKIPEPK</sequence>
<evidence type="ECO:0000259" key="2">
    <source>
        <dbReference type="Pfam" id="PF14534"/>
    </source>
</evidence>
<name>A0ABV8V6R9_9GAMM</name>
<protein>
    <submittedName>
        <fullName evidence="3">Nuclear transport factor 2 family protein</fullName>
    </submittedName>
</protein>
<dbReference type="RefSeq" id="WP_290261133.1">
    <property type="nucleotide sequence ID" value="NZ_JAUFQG010000004.1"/>
</dbReference>
<comment type="caution">
    <text evidence="3">The sequence shown here is derived from an EMBL/GenBank/DDBJ whole genome shotgun (WGS) entry which is preliminary data.</text>
</comment>
<dbReference type="SUPFAM" id="SSF54427">
    <property type="entry name" value="NTF2-like"/>
    <property type="match status" value="1"/>
</dbReference>
<dbReference type="Gene3D" id="3.10.450.50">
    <property type="match status" value="1"/>
</dbReference>
<evidence type="ECO:0000256" key="1">
    <source>
        <dbReference type="SAM" id="SignalP"/>
    </source>
</evidence>
<dbReference type="Pfam" id="PF14534">
    <property type="entry name" value="DUF4440"/>
    <property type="match status" value="1"/>
</dbReference>
<feature type="signal peptide" evidence="1">
    <location>
        <begin position="1"/>
        <end position="21"/>
    </location>
</feature>
<dbReference type="InterPro" id="IPR032710">
    <property type="entry name" value="NTF2-like_dom_sf"/>
</dbReference>
<dbReference type="EMBL" id="JBHSCX010000020">
    <property type="protein sequence ID" value="MFC4363383.1"/>
    <property type="molecule type" value="Genomic_DNA"/>
</dbReference>
<accession>A0ABV8V6R9</accession>
<organism evidence="3 4">
    <name type="scientific">Simiduia curdlanivorans</name>
    <dbReference type="NCBI Taxonomy" id="1492769"/>
    <lineage>
        <taxon>Bacteria</taxon>
        <taxon>Pseudomonadati</taxon>
        <taxon>Pseudomonadota</taxon>
        <taxon>Gammaproteobacteria</taxon>
        <taxon>Cellvibrionales</taxon>
        <taxon>Cellvibrionaceae</taxon>
        <taxon>Simiduia</taxon>
    </lineage>
</organism>
<feature type="domain" description="DUF4440" evidence="2">
    <location>
        <begin position="40"/>
        <end position="136"/>
    </location>
</feature>